<proteinExistence type="predicted"/>
<organism evidence="1 2">
    <name type="scientific">Helianthus annuus</name>
    <name type="common">Common sunflower</name>
    <dbReference type="NCBI Taxonomy" id="4232"/>
    <lineage>
        <taxon>Eukaryota</taxon>
        <taxon>Viridiplantae</taxon>
        <taxon>Streptophyta</taxon>
        <taxon>Embryophyta</taxon>
        <taxon>Tracheophyta</taxon>
        <taxon>Spermatophyta</taxon>
        <taxon>Magnoliopsida</taxon>
        <taxon>eudicotyledons</taxon>
        <taxon>Gunneridae</taxon>
        <taxon>Pentapetalae</taxon>
        <taxon>asterids</taxon>
        <taxon>campanulids</taxon>
        <taxon>Asterales</taxon>
        <taxon>Asteraceae</taxon>
        <taxon>Asteroideae</taxon>
        <taxon>Heliantheae alliance</taxon>
        <taxon>Heliantheae</taxon>
        <taxon>Helianthus</taxon>
    </lineage>
</organism>
<sequence>MYKQVKKNQRKRSLVLFLNSCLPLLNASIKPFICGILIQNSILSEFDGFMCFFMTSLLSFHTKHRNILVCGLFSCFLLN</sequence>
<gene>
    <name evidence="1" type="ORF">HannXRQ_Chr04g0111071</name>
</gene>
<dbReference type="Proteomes" id="UP000215914">
    <property type="component" value="Chromosome 4"/>
</dbReference>
<dbReference type="InParanoid" id="A0A251UYH3"/>
<name>A0A251UYH3_HELAN</name>
<evidence type="ECO:0000313" key="1">
    <source>
        <dbReference type="EMBL" id="OTG28420.1"/>
    </source>
</evidence>
<keyword evidence="2" id="KW-1185">Reference proteome</keyword>
<evidence type="ECO:0000313" key="2">
    <source>
        <dbReference type="Proteomes" id="UP000215914"/>
    </source>
</evidence>
<dbReference type="AlphaFoldDB" id="A0A251UYH3"/>
<reference evidence="2" key="1">
    <citation type="journal article" date="2017" name="Nature">
        <title>The sunflower genome provides insights into oil metabolism, flowering and Asterid evolution.</title>
        <authorList>
            <person name="Badouin H."/>
            <person name="Gouzy J."/>
            <person name="Grassa C.J."/>
            <person name="Murat F."/>
            <person name="Staton S.E."/>
            <person name="Cottret L."/>
            <person name="Lelandais-Briere C."/>
            <person name="Owens G.L."/>
            <person name="Carrere S."/>
            <person name="Mayjonade B."/>
            <person name="Legrand L."/>
            <person name="Gill N."/>
            <person name="Kane N.C."/>
            <person name="Bowers J.E."/>
            <person name="Hubner S."/>
            <person name="Bellec A."/>
            <person name="Berard A."/>
            <person name="Berges H."/>
            <person name="Blanchet N."/>
            <person name="Boniface M.C."/>
            <person name="Brunel D."/>
            <person name="Catrice O."/>
            <person name="Chaidir N."/>
            <person name="Claudel C."/>
            <person name="Donnadieu C."/>
            <person name="Faraut T."/>
            <person name="Fievet G."/>
            <person name="Helmstetter N."/>
            <person name="King M."/>
            <person name="Knapp S.J."/>
            <person name="Lai Z."/>
            <person name="Le Paslier M.C."/>
            <person name="Lippi Y."/>
            <person name="Lorenzon L."/>
            <person name="Mandel J.R."/>
            <person name="Marage G."/>
            <person name="Marchand G."/>
            <person name="Marquand E."/>
            <person name="Bret-Mestries E."/>
            <person name="Morien E."/>
            <person name="Nambeesan S."/>
            <person name="Nguyen T."/>
            <person name="Pegot-Espagnet P."/>
            <person name="Pouilly N."/>
            <person name="Raftis F."/>
            <person name="Sallet E."/>
            <person name="Schiex T."/>
            <person name="Thomas J."/>
            <person name="Vandecasteele C."/>
            <person name="Vares D."/>
            <person name="Vear F."/>
            <person name="Vautrin S."/>
            <person name="Crespi M."/>
            <person name="Mangin B."/>
            <person name="Burke J.M."/>
            <person name="Salse J."/>
            <person name="Munos S."/>
            <person name="Vincourt P."/>
            <person name="Rieseberg L.H."/>
            <person name="Langlade N.B."/>
        </authorList>
    </citation>
    <scope>NUCLEOTIDE SEQUENCE [LARGE SCALE GENOMIC DNA]</scope>
    <source>
        <strain evidence="2">cv. SF193</strain>
    </source>
</reference>
<protein>
    <submittedName>
        <fullName evidence="1">Uncharacterized protein</fullName>
    </submittedName>
</protein>
<dbReference type="EMBL" id="CM007893">
    <property type="protein sequence ID" value="OTG28420.1"/>
    <property type="molecule type" value="Genomic_DNA"/>
</dbReference>
<accession>A0A251UYH3</accession>